<proteinExistence type="predicted"/>
<protein>
    <submittedName>
        <fullName evidence="3">Cell wall binding repeat 2</fullName>
    </submittedName>
</protein>
<organism evidence="3 4">
    <name type="scientific">Mobiluncus mulieris</name>
    <dbReference type="NCBI Taxonomy" id="2052"/>
    <lineage>
        <taxon>Bacteria</taxon>
        <taxon>Bacillati</taxon>
        <taxon>Actinomycetota</taxon>
        <taxon>Actinomycetes</taxon>
        <taxon>Actinomycetales</taxon>
        <taxon>Actinomycetaceae</taxon>
        <taxon>Mobiluncus</taxon>
    </lineage>
</organism>
<dbReference type="PANTHER" id="PTHR30032:SF8">
    <property type="entry name" value="GERMINATION-SPECIFIC N-ACETYLMURAMOYL-L-ALANINE AMIDASE"/>
    <property type="match status" value="1"/>
</dbReference>
<feature type="chain" id="PRO_5038436713" evidence="2">
    <location>
        <begin position="32"/>
        <end position="644"/>
    </location>
</feature>
<gene>
    <name evidence="3" type="ORF">NCTC11819_00783</name>
</gene>
<keyword evidence="2" id="KW-0732">Signal</keyword>
<reference evidence="3 4" key="1">
    <citation type="submission" date="2018-06" db="EMBL/GenBank/DDBJ databases">
        <authorList>
            <consortium name="Pathogen Informatics"/>
            <person name="Doyle S."/>
        </authorList>
    </citation>
    <scope>NUCLEOTIDE SEQUENCE [LARGE SCALE GENOMIC DNA]</scope>
    <source>
        <strain evidence="3 4">NCTC11819</strain>
    </source>
</reference>
<evidence type="ECO:0000256" key="1">
    <source>
        <dbReference type="SAM" id="MobiDB-lite"/>
    </source>
</evidence>
<dbReference type="AlphaFoldDB" id="A0A8G2HSP4"/>
<dbReference type="EMBL" id="UGGQ01000006">
    <property type="protein sequence ID" value="STO16223.1"/>
    <property type="molecule type" value="Genomic_DNA"/>
</dbReference>
<comment type="caution">
    <text evidence="3">The sequence shown here is derived from an EMBL/GenBank/DDBJ whole genome shotgun (WGS) entry which is preliminary data.</text>
</comment>
<feature type="signal peptide" evidence="2">
    <location>
        <begin position="1"/>
        <end position="31"/>
    </location>
</feature>
<sequence length="644" mass="67506">MKHANNRPNHAVPRIGISIAAVVASSSLVFAATSWADRGFNKPPEAQEVPTAAVQGFNPGMIISDELFYNPNTMDAAAIQNFLNAQGRSCTSGTATITETLPADPNAPKNPDGTAPQPQTQTKQVTIPCLKDFAQDTPDRPADNYCPGAYQGAPGETAAVILAKVAQACQINPQSLLVTLQKEQSLITASGSSLKITSYQRAMGYGCPDSAPCDERYYGFFNQVYNAAHRFHYYQKHPAKFRHRAGRINDLLFHPSRNSDGSYKCGTKSVFIENQATAGLYNYTPYTPNDAALAAGGGLGDECSSYGNRNFYRFFTSWFGSTGSVSAIPSGRLAGKTRIDTAAAISARAFSNGSQKVYVARADGPIDALAGGTLVDGPVLLVPTDSPIPASVRNEINRLRAVQVVALGGSAAIPDTVLADVAQGRSTARLFGKNRFATAIAISREAYPKGAKRAYIADGVGEDNSGSPDAVIGGTLTDGPVFLIDPKSSDSWDLVASEIKNLKLDTVVALGGENAVPAKALKRIAAGHNQGRLSGPNRYATAVAVASYAFPPQQGIANPQGGSVLSDKVVYIARGDNFADALVAGALTDGPVLLLPSRTDSLSADAHNYVAALHPHTVLALGGMGAIHPDTVEATVNAVKAGLR</sequence>
<dbReference type="PANTHER" id="PTHR30032">
    <property type="entry name" value="N-ACETYLMURAMOYL-L-ALANINE AMIDASE-RELATED"/>
    <property type="match status" value="1"/>
</dbReference>
<dbReference type="Proteomes" id="UP000255284">
    <property type="component" value="Unassembled WGS sequence"/>
</dbReference>
<feature type="region of interest" description="Disordered" evidence="1">
    <location>
        <begin position="96"/>
        <end position="123"/>
    </location>
</feature>
<evidence type="ECO:0000313" key="4">
    <source>
        <dbReference type="Proteomes" id="UP000255284"/>
    </source>
</evidence>
<name>A0A8G2HSP4_9ACTO</name>
<evidence type="ECO:0000256" key="2">
    <source>
        <dbReference type="SAM" id="SignalP"/>
    </source>
</evidence>
<evidence type="ECO:0000313" key="3">
    <source>
        <dbReference type="EMBL" id="STO16223.1"/>
    </source>
</evidence>
<dbReference type="InterPro" id="IPR007253">
    <property type="entry name" value="Cell_wall-bd_2"/>
</dbReference>
<dbReference type="InterPro" id="IPR051922">
    <property type="entry name" value="Bact_Sporulation_Assoc"/>
</dbReference>
<accession>A0A8G2HSP4</accession>
<dbReference type="Pfam" id="PF04122">
    <property type="entry name" value="CW_binding_2"/>
    <property type="match status" value="3"/>
</dbReference>